<dbReference type="Proteomes" id="UP000789525">
    <property type="component" value="Unassembled WGS sequence"/>
</dbReference>
<organism evidence="1 2">
    <name type="scientific">Acaulospora colombiana</name>
    <dbReference type="NCBI Taxonomy" id="27376"/>
    <lineage>
        <taxon>Eukaryota</taxon>
        <taxon>Fungi</taxon>
        <taxon>Fungi incertae sedis</taxon>
        <taxon>Mucoromycota</taxon>
        <taxon>Glomeromycotina</taxon>
        <taxon>Glomeromycetes</taxon>
        <taxon>Diversisporales</taxon>
        <taxon>Acaulosporaceae</taxon>
        <taxon>Acaulospora</taxon>
    </lineage>
</organism>
<reference evidence="1" key="1">
    <citation type="submission" date="2021-06" db="EMBL/GenBank/DDBJ databases">
        <authorList>
            <person name="Kallberg Y."/>
            <person name="Tangrot J."/>
            <person name="Rosling A."/>
        </authorList>
    </citation>
    <scope>NUCLEOTIDE SEQUENCE</scope>
    <source>
        <strain evidence="1">CL356</strain>
    </source>
</reference>
<feature type="non-terminal residue" evidence="1">
    <location>
        <position position="107"/>
    </location>
</feature>
<accession>A0ACA9QK28</accession>
<protein>
    <submittedName>
        <fullName evidence="1">2785_t:CDS:1</fullName>
    </submittedName>
</protein>
<keyword evidence="2" id="KW-1185">Reference proteome</keyword>
<sequence>MTVMDAAKSALQLTETAKSADGKKYDCYEDPLWKREKDAYFYNKKNTTYNTYALPNEKQNILNELWQDGKLKFKTLFDNLWNEAIANGKVVYNTSQHEKLLLPMEKA</sequence>
<gene>
    <name evidence="1" type="ORF">ACOLOM_LOCUS12959</name>
</gene>
<proteinExistence type="predicted"/>
<evidence type="ECO:0000313" key="1">
    <source>
        <dbReference type="EMBL" id="CAG8756055.1"/>
    </source>
</evidence>
<comment type="caution">
    <text evidence="1">The sequence shown here is derived from an EMBL/GenBank/DDBJ whole genome shotgun (WGS) entry which is preliminary data.</text>
</comment>
<name>A0ACA9QK28_9GLOM</name>
<dbReference type="EMBL" id="CAJVPT010055963">
    <property type="protein sequence ID" value="CAG8756055.1"/>
    <property type="molecule type" value="Genomic_DNA"/>
</dbReference>
<evidence type="ECO:0000313" key="2">
    <source>
        <dbReference type="Proteomes" id="UP000789525"/>
    </source>
</evidence>